<accession>A0A4Z2HGI4</accession>
<reference evidence="2 3" key="1">
    <citation type="submission" date="2019-03" db="EMBL/GenBank/DDBJ databases">
        <title>First draft genome of Liparis tanakae, snailfish: a comprehensive survey of snailfish specific genes.</title>
        <authorList>
            <person name="Kim W."/>
            <person name="Song I."/>
            <person name="Jeong J.-H."/>
            <person name="Kim D."/>
            <person name="Kim S."/>
            <person name="Ryu S."/>
            <person name="Song J.Y."/>
            <person name="Lee S.K."/>
        </authorList>
    </citation>
    <scope>NUCLEOTIDE SEQUENCE [LARGE SCALE GENOMIC DNA]</scope>
    <source>
        <tissue evidence="2">Muscle</tissue>
    </source>
</reference>
<organism evidence="2 3">
    <name type="scientific">Liparis tanakae</name>
    <name type="common">Tanaka's snailfish</name>
    <dbReference type="NCBI Taxonomy" id="230148"/>
    <lineage>
        <taxon>Eukaryota</taxon>
        <taxon>Metazoa</taxon>
        <taxon>Chordata</taxon>
        <taxon>Craniata</taxon>
        <taxon>Vertebrata</taxon>
        <taxon>Euteleostomi</taxon>
        <taxon>Actinopterygii</taxon>
        <taxon>Neopterygii</taxon>
        <taxon>Teleostei</taxon>
        <taxon>Neoteleostei</taxon>
        <taxon>Acanthomorphata</taxon>
        <taxon>Eupercaria</taxon>
        <taxon>Perciformes</taxon>
        <taxon>Cottioidei</taxon>
        <taxon>Cottales</taxon>
        <taxon>Liparidae</taxon>
        <taxon>Liparis</taxon>
    </lineage>
</organism>
<evidence type="ECO:0000313" key="2">
    <source>
        <dbReference type="EMBL" id="TNN64967.1"/>
    </source>
</evidence>
<dbReference type="EMBL" id="SRLO01000243">
    <property type="protein sequence ID" value="TNN64967.1"/>
    <property type="molecule type" value="Genomic_DNA"/>
</dbReference>
<protein>
    <submittedName>
        <fullName evidence="2">Uncharacterized protein</fullName>
    </submittedName>
</protein>
<dbReference type="AlphaFoldDB" id="A0A4Z2HGI4"/>
<gene>
    <name evidence="2" type="ORF">EYF80_024851</name>
</gene>
<evidence type="ECO:0000313" key="3">
    <source>
        <dbReference type="Proteomes" id="UP000314294"/>
    </source>
</evidence>
<evidence type="ECO:0000256" key="1">
    <source>
        <dbReference type="SAM" id="MobiDB-lite"/>
    </source>
</evidence>
<dbReference type="Proteomes" id="UP000314294">
    <property type="component" value="Unassembled WGS sequence"/>
</dbReference>
<comment type="caution">
    <text evidence="2">The sequence shown here is derived from an EMBL/GenBank/DDBJ whole genome shotgun (WGS) entry which is preliminary data.</text>
</comment>
<feature type="compositionally biased region" description="Basic and acidic residues" evidence="1">
    <location>
        <begin position="45"/>
        <end position="55"/>
    </location>
</feature>
<feature type="region of interest" description="Disordered" evidence="1">
    <location>
        <begin position="36"/>
        <end position="68"/>
    </location>
</feature>
<proteinExistence type="predicted"/>
<name>A0A4Z2HGI4_9TELE</name>
<keyword evidence="3" id="KW-1185">Reference proteome</keyword>
<sequence>MAVGLGEEEKPGATFFVCGTETRVVFSVVHAVRHQPGRSPISKFNPKDELTESRRAPTARPAFQKRVCGSRRRALRLSVAPSESRETPAD</sequence>